<dbReference type="Pfam" id="PF13561">
    <property type="entry name" value="adh_short_C2"/>
    <property type="match status" value="1"/>
</dbReference>
<evidence type="ECO:0000313" key="2">
    <source>
        <dbReference type="Proteomes" id="UP000095287"/>
    </source>
</evidence>
<feature type="domain" description="Ketoreductase" evidence="1">
    <location>
        <begin position="7"/>
        <end position="188"/>
    </location>
</feature>
<dbReference type="Gene3D" id="3.40.50.720">
    <property type="entry name" value="NAD(P)-binding Rossmann-like Domain"/>
    <property type="match status" value="1"/>
</dbReference>
<dbReference type="PRINTS" id="PR00081">
    <property type="entry name" value="GDHRDH"/>
</dbReference>
<organism evidence="2 3">
    <name type="scientific">Steinernema glaseri</name>
    <dbReference type="NCBI Taxonomy" id="37863"/>
    <lineage>
        <taxon>Eukaryota</taxon>
        <taxon>Metazoa</taxon>
        <taxon>Ecdysozoa</taxon>
        <taxon>Nematoda</taxon>
        <taxon>Chromadorea</taxon>
        <taxon>Rhabditida</taxon>
        <taxon>Tylenchina</taxon>
        <taxon>Panagrolaimomorpha</taxon>
        <taxon>Strongyloidoidea</taxon>
        <taxon>Steinernematidae</taxon>
        <taxon>Steinernema</taxon>
    </lineage>
</organism>
<accession>A0A1I7Z5W8</accession>
<name>A0A1I7Z5W8_9BILA</name>
<dbReference type="PRINTS" id="PR00080">
    <property type="entry name" value="SDRFAMILY"/>
</dbReference>
<dbReference type="SUPFAM" id="SSF51735">
    <property type="entry name" value="NAD(P)-binding Rossmann-fold domains"/>
    <property type="match status" value="1"/>
</dbReference>
<keyword evidence="2" id="KW-1185">Reference proteome</keyword>
<evidence type="ECO:0000313" key="3">
    <source>
        <dbReference type="WBParaSite" id="L893_g23167.t1"/>
    </source>
</evidence>
<sequence>MSRFVGKVAIVTGSSSGIGQAAAVLLASEGASVTIHGRSADGLKTTENLILEKGIPSERIVSVQGSIQDDKVLTDLIHKTLEKFGRIDVLVNNAGSGGLPGMDRSSIEAFDFIHSVNIKPVIQLTRLVEPHLEKTKGNIVNVSSIAALLPRPGAENYAMSKAALDHFMRSRTHELAKKGIRINNVNPGLVETNFHLQMGISEQNQEKFRKGYSKIIPMGRPGAPVEIAKPIAFLASSDASYITGVCLVADGGVCQFVNKPEYE</sequence>
<dbReference type="PANTHER" id="PTHR44115">
    <property type="entry name" value="PROTEIN CBG09704"/>
    <property type="match status" value="1"/>
</dbReference>
<dbReference type="InterPro" id="IPR057326">
    <property type="entry name" value="KR_dom"/>
</dbReference>
<proteinExistence type="predicted"/>
<dbReference type="Proteomes" id="UP000095287">
    <property type="component" value="Unplaced"/>
</dbReference>
<dbReference type="PANTHER" id="PTHR44115:SF4">
    <property type="entry name" value="OXIDOREDUCTASE"/>
    <property type="match status" value="1"/>
</dbReference>
<reference evidence="3" key="1">
    <citation type="submission" date="2016-11" db="UniProtKB">
        <authorList>
            <consortium name="WormBaseParasite"/>
        </authorList>
    </citation>
    <scope>IDENTIFICATION</scope>
</reference>
<dbReference type="SMART" id="SM00822">
    <property type="entry name" value="PKS_KR"/>
    <property type="match status" value="1"/>
</dbReference>
<dbReference type="InterPro" id="IPR036291">
    <property type="entry name" value="NAD(P)-bd_dom_sf"/>
</dbReference>
<dbReference type="AlphaFoldDB" id="A0A1I7Z5W8"/>
<protein>
    <submittedName>
        <fullName evidence="3">3-oxoacyl-[acyl-carrier-protein] reductase</fullName>
    </submittedName>
</protein>
<dbReference type="InterPro" id="IPR002347">
    <property type="entry name" value="SDR_fam"/>
</dbReference>
<evidence type="ECO:0000259" key="1">
    <source>
        <dbReference type="SMART" id="SM00822"/>
    </source>
</evidence>
<dbReference type="FunFam" id="3.40.50.720:FF:000084">
    <property type="entry name" value="Short-chain dehydrogenase reductase"/>
    <property type="match status" value="1"/>
</dbReference>
<dbReference type="WBParaSite" id="L893_g23167.t1">
    <property type="protein sequence ID" value="L893_g23167.t1"/>
    <property type="gene ID" value="L893_g23167"/>
</dbReference>